<evidence type="ECO:0000313" key="2">
    <source>
        <dbReference type="EMBL" id="XBV47743.1"/>
    </source>
</evidence>
<reference evidence="2" key="1">
    <citation type="submission" date="2024-06" db="EMBL/GenBank/DDBJ databases">
        <title>Multiomics insights into the TNT degradation mechanism by Pantoea sp. BJ2 isolated from an ammunition destruction site.</title>
        <authorList>
            <person name="Luo J."/>
        </authorList>
    </citation>
    <scope>NUCLEOTIDE SEQUENCE</scope>
    <source>
        <strain evidence="2">BJ2</strain>
        <plasmid evidence="2">plasmindC</plasmid>
    </source>
</reference>
<geneLocation type="plasmid" evidence="2">
    <name>plasmindC</name>
</geneLocation>
<organism evidence="2">
    <name type="scientific">Pantoea sp. BJ2</name>
    <dbReference type="NCBI Taxonomy" id="3141322"/>
    <lineage>
        <taxon>Bacteria</taxon>
        <taxon>Pseudomonadati</taxon>
        <taxon>Pseudomonadota</taxon>
        <taxon>Gammaproteobacteria</taxon>
        <taxon>Enterobacterales</taxon>
        <taxon>Erwiniaceae</taxon>
        <taxon>Pantoea</taxon>
    </lineage>
</organism>
<dbReference type="AlphaFoldDB" id="A0AAU7U424"/>
<feature type="compositionally biased region" description="Low complexity" evidence="1">
    <location>
        <begin position="7"/>
        <end position="20"/>
    </location>
</feature>
<protein>
    <submittedName>
        <fullName evidence="2">Stability/ partitioning determinant</fullName>
    </submittedName>
</protein>
<feature type="region of interest" description="Disordered" evidence="1">
    <location>
        <begin position="1"/>
        <end position="26"/>
    </location>
</feature>
<sequence length="99" mass="10843">MAIKLKAPSIPAADSASPESQPATNMDRAKFIQGAERRPDGGKPQSRTYRLSQAFIDVIEEESMRSSMGNTDVIKAALYGLSLQDENTRNAWLLGSKKM</sequence>
<dbReference type="RefSeq" id="WP_350262796.1">
    <property type="nucleotide sequence ID" value="NZ_CP158295.1"/>
</dbReference>
<dbReference type="EMBL" id="CP158295">
    <property type="protein sequence ID" value="XBV47743.1"/>
    <property type="molecule type" value="Genomic_DNA"/>
</dbReference>
<evidence type="ECO:0000256" key="1">
    <source>
        <dbReference type="SAM" id="MobiDB-lite"/>
    </source>
</evidence>
<proteinExistence type="predicted"/>
<name>A0AAU7U424_9GAMM</name>
<keyword evidence="2" id="KW-0614">Plasmid</keyword>
<gene>
    <name evidence="2" type="ORF">AAF463_25255</name>
</gene>
<accession>A0AAU7U424</accession>